<reference evidence="2" key="2">
    <citation type="submission" date="2020-03" db="EMBL/GenBank/DDBJ databases">
        <title>Flavobacteriaceae bacterium strain TP-CH-4, a member of the family Flavobacteriaceae isolated from a deep-sea seamount.</title>
        <authorList>
            <person name="Zhang D.-C."/>
        </authorList>
    </citation>
    <scope>NUCLEOTIDE SEQUENCE</scope>
    <source>
        <strain evidence="2">TP-CH-4</strain>
    </source>
</reference>
<evidence type="ECO:0000259" key="1">
    <source>
        <dbReference type="SMART" id="SM01225"/>
    </source>
</evidence>
<dbReference type="SMART" id="SM01225">
    <property type="entry name" value="G8"/>
    <property type="match status" value="1"/>
</dbReference>
<organism evidence="2 3">
    <name type="scientific">Pelagihabitans pacificus</name>
    <dbReference type="NCBI Taxonomy" id="2696054"/>
    <lineage>
        <taxon>Bacteria</taxon>
        <taxon>Pseudomonadati</taxon>
        <taxon>Bacteroidota</taxon>
        <taxon>Flavobacteriia</taxon>
        <taxon>Flavobacteriales</taxon>
        <taxon>Flavobacteriaceae</taxon>
        <taxon>Pelagihabitans</taxon>
    </lineage>
</organism>
<evidence type="ECO:0000313" key="2">
    <source>
        <dbReference type="EMBL" id="NHF58628.1"/>
    </source>
</evidence>
<dbReference type="InterPro" id="IPR019316">
    <property type="entry name" value="G8_domain"/>
</dbReference>
<proteinExistence type="predicted"/>
<sequence>MAVKRYFVYGVCLLLTGSLAVVRAKEPRTPKSNPVSHTEPIETKIIVKKGDRFVLSGKSLQVDTLLVKGTLVFEDHNNFDLSVAVLEIDGGTLRAGTSKKPISHSFLIDLSGGEAHPAQLTVKNGGRLLLFGNTEVYGEGEIHLDTEKEVPSRPIVISSQGNFGFIRLTEAAEAVFDGVQLRGLGVAGTHPVLSWQGTQSDSGVIRNSIFVDSRHTDLFLATAGAVIENNLFISRQGSSIYCASSRNATDNRIHSNRIVNTTGNHIFALAIHNPYQTVTQNHITVSGPTSGIGILLQNEHKNVQWEKPTKTFALNHNTVEAKGAHPVPGTVGIQIDAFDHKAIWRSTNNRIANFGLGLQTYSKNTVLDGYSFEHNTVGLIPGVAYLQNSRFLNDANHGKSTAVWVTDAMGASAPKISGLQITGSDIGFQIEGTPGANNYFEKITYRGVPRLLKFNEMDATSFLYDKDRSLTQTKAPEVVPEPGAAVPGHDHHAGKQPLKGLYLFHQDAFLNTKNSRPYPSNPSIYTASATNFGTLTISTGFGLEDPVHEHRQIFNSIWLRNSDTQKIMTKEKAVDNESFFLAANTLYEFDYGRSDRPLYDLSFEWDAPKGNWIMLKFRYTHPNVQGLRSFGSLIDRAASMHNLMHQNQTSYYFDAATETVFVKIYNDGNRDELVIYSSDILTEIQIDGKKVPLSMYTDLREDKVVISYELPKALPSTLLLADHYGNTLKTLHTGISDSGKISTAFSLQEYDVRKGVFLYFLTVNDQTHKGPVYAY</sequence>
<dbReference type="EMBL" id="VIKU02000001">
    <property type="protein sequence ID" value="NHF58628.1"/>
    <property type="molecule type" value="Genomic_DNA"/>
</dbReference>
<dbReference type="RefSeq" id="WP_152573110.1">
    <property type="nucleotide sequence ID" value="NZ_VIKU02000001.1"/>
</dbReference>
<evidence type="ECO:0000313" key="3">
    <source>
        <dbReference type="Proteomes" id="UP000707206"/>
    </source>
</evidence>
<feature type="domain" description="G8" evidence="1">
    <location>
        <begin position="26"/>
        <end position="139"/>
    </location>
</feature>
<name>A0A967AQU3_9FLAO</name>
<comment type="caution">
    <text evidence="2">The sequence shown here is derived from an EMBL/GenBank/DDBJ whole genome shotgun (WGS) entry which is preliminary data.</text>
</comment>
<dbReference type="InterPro" id="IPR011050">
    <property type="entry name" value="Pectin_lyase_fold/virulence"/>
</dbReference>
<dbReference type="Pfam" id="PF10162">
    <property type="entry name" value="G8"/>
    <property type="match status" value="1"/>
</dbReference>
<gene>
    <name evidence="2" type="ORF">FK220_004715</name>
</gene>
<reference evidence="2" key="1">
    <citation type="submission" date="2019-07" db="EMBL/GenBank/DDBJ databases">
        <authorList>
            <person name="De-Chao Zhang Q."/>
        </authorList>
    </citation>
    <scope>NUCLEOTIDE SEQUENCE</scope>
    <source>
        <strain evidence="2">TP-CH-4</strain>
    </source>
</reference>
<keyword evidence="3" id="KW-1185">Reference proteome</keyword>
<accession>A0A967AQU3</accession>
<dbReference type="AlphaFoldDB" id="A0A967AQU3"/>
<dbReference type="SUPFAM" id="SSF51126">
    <property type="entry name" value="Pectin lyase-like"/>
    <property type="match status" value="1"/>
</dbReference>
<dbReference type="Proteomes" id="UP000707206">
    <property type="component" value="Unassembled WGS sequence"/>
</dbReference>
<protein>
    <recommendedName>
        <fullName evidence="1">G8 domain-containing protein</fullName>
    </recommendedName>
</protein>